<sequence length="333" mass="37096">MGSTKCPPSFSDGESSEENIFDTFINKDCFLDEVSSYPLNTQETTSGYHILQRPPQQQQPHLPEPSPPATPATPEADGAPSTDAQSHVDIGLNFSESHFLSTEMTNLPLWEDPSDLFNFKLATPHVVPVHSSLDTTGESISHVPVTFMQPPSANATTGNPIQSPRHYYSLPPTPLSLPSSATTSPAPIAPSWSSIAHSTPTPTTIPPLPTTTRTFTKPRPKKAFPCTYTQCDPTTITHNSETPHHHHHKDLKRRFCCRYEDCISCTSYTTRKDCKRHEDSKHSDQHLVCDVCGHTTARSDNMRGHVRTAHPEEWEAVMKRIMEVKMKMVMGFR</sequence>
<protein>
    <recommendedName>
        <fullName evidence="3">C2H2-type domain-containing protein</fullName>
    </recommendedName>
</protein>
<dbReference type="Proteomes" id="UP000276215">
    <property type="component" value="Unassembled WGS sequence"/>
</dbReference>
<keyword evidence="1" id="KW-0862">Zinc</keyword>
<feature type="region of interest" description="Disordered" evidence="2">
    <location>
        <begin position="54"/>
        <end position="86"/>
    </location>
</feature>
<dbReference type="InterPro" id="IPR013087">
    <property type="entry name" value="Znf_C2H2_type"/>
</dbReference>
<evidence type="ECO:0000259" key="3">
    <source>
        <dbReference type="PROSITE" id="PS50157"/>
    </source>
</evidence>
<dbReference type="OrthoDB" id="654211at2759"/>
<evidence type="ECO:0000313" key="5">
    <source>
        <dbReference type="Proteomes" id="UP000276215"/>
    </source>
</evidence>
<proteinExistence type="predicted"/>
<reference evidence="4 5" key="1">
    <citation type="journal article" date="2018" name="Nat. Ecol. Evol.">
        <title>Pezizomycetes genomes reveal the molecular basis of ectomycorrhizal truffle lifestyle.</title>
        <authorList>
            <person name="Murat C."/>
            <person name="Payen T."/>
            <person name="Noel B."/>
            <person name="Kuo A."/>
            <person name="Morin E."/>
            <person name="Chen J."/>
            <person name="Kohler A."/>
            <person name="Krizsan K."/>
            <person name="Balestrini R."/>
            <person name="Da Silva C."/>
            <person name="Montanini B."/>
            <person name="Hainaut M."/>
            <person name="Levati E."/>
            <person name="Barry K.W."/>
            <person name="Belfiori B."/>
            <person name="Cichocki N."/>
            <person name="Clum A."/>
            <person name="Dockter R.B."/>
            <person name="Fauchery L."/>
            <person name="Guy J."/>
            <person name="Iotti M."/>
            <person name="Le Tacon F."/>
            <person name="Lindquist E.A."/>
            <person name="Lipzen A."/>
            <person name="Malagnac F."/>
            <person name="Mello A."/>
            <person name="Molinier V."/>
            <person name="Miyauchi S."/>
            <person name="Poulain J."/>
            <person name="Riccioni C."/>
            <person name="Rubini A."/>
            <person name="Sitrit Y."/>
            <person name="Splivallo R."/>
            <person name="Traeger S."/>
            <person name="Wang M."/>
            <person name="Zifcakova L."/>
            <person name="Wipf D."/>
            <person name="Zambonelli A."/>
            <person name="Paolocci F."/>
            <person name="Nowrousian M."/>
            <person name="Ottonello S."/>
            <person name="Baldrian P."/>
            <person name="Spatafora J.W."/>
            <person name="Henrissat B."/>
            <person name="Nagy L.G."/>
            <person name="Aury J.M."/>
            <person name="Wincker P."/>
            <person name="Grigoriev I.V."/>
            <person name="Bonfante P."/>
            <person name="Martin F.M."/>
        </authorList>
    </citation>
    <scope>NUCLEOTIDE SEQUENCE [LARGE SCALE GENOMIC DNA]</scope>
    <source>
        <strain evidence="4 5">120613-1</strain>
    </source>
</reference>
<dbReference type="PROSITE" id="PS50157">
    <property type="entry name" value="ZINC_FINGER_C2H2_2"/>
    <property type="match status" value="1"/>
</dbReference>
<evidence type="ECO:0000256" key="2">
    <source>
        <dbReference type="SAM" id="MobiDB-lite"/>
    </source>
</evidence>
<dbReference type="AlphaFoldDB" id="A0A3N4JJA6"/>
<dbReference type="GO" id="GO:0008270">
    <property type="term" value="F:zinc ion binding"/>
    <property type="evidence" value="ECO:0007669"/>
    <property type="project" value="UniProtKB-KW"/>
</dbReference>
<organism evidence="4 5">
    <name type="scientific">Choiromyces venosus 120613-1</name>
    <dbReference type="NCBI Taxonomy" id="1336337"/>
    <lineage>
        <taxon>Eukaryota</taxon>
        <taxon>Fungi</taxon>
        <taxon>Dikarya</taxon>
        <taxon>Ascomycota</taxon>
        <taxon>Pezizomycotina</taxon>
        <taxon>Pezizomycetes</taxon>
        <taxon>Pezizales</taxon>
        <taxon>Tuberaceae</taxon>
        <taxon>Choiromyces</taxon>
    </lineage>
</organism>
<feature type="domain" description="C2H2-type" evidence="3">
    <location>
        <begin position="287"/>
        <end position="315"/>
    </location>
</feature>
<accession>A0A3N4JJA6</accession>
<feature type="region of interest" description="Disordered" evidence="2">
    <location>
        <begin position="192"/>
        <end position="216"/>
    </location>
</feature>
<keyword evidence="1" id="KW-0479">Metal-binding</keyword>
<feature type="compositionally biased region" description="Low complexity" evidence="2">
    <location>
        <begin position="192"/>
        <end position="202"/>
    </location>
</feature>
<name>A0A3N4JJA6_9PEZI</name>
<dbReference type="EMBL" id="ML120396">
    <property type="protein sequence ID" value="RPA98342.1"/>
    <property type="molecule type" value="Genomic_DNA"/>
</dbReference>
<gene>
    <name evidence="4" type="ORF">L873DRAFT_1038057</name>
</gene>
<keyword evidence="1" id="KW-0863">Zinc-finger</keyword>
<evidence type="ECO:0000313" key="4">
    <source>
        <dbReference type="EMBL" id="RPA98342.1"/>
    </source>
</evidence>
<feature type="compositionally biased region" description="Pro residues" evidence="2">
    <location>
        <begin position="62"/>
        <end position="71"/>
    </location>
</feature>
<evidence type="ECO:0000256" key="1">
    <source>
        <dbReference type="PROSITE-ProRule" id="PRU00042"/>
    </source>
</evidence>
<keyword evidence="5" id="KW-1185">Reference proteome</keyword>